<dbReference type="Proteomes" id="UP000740413">
    <property type="component" value="Unassembled WGS sequence"/>
</dbReference>
<dbReference type="PROSITE" id="PS00194">
    <property type="entry name" value="THIOREDOXIN_1"/>
    <property type="match status" value="1"/>
</dbReference>
<dbReference type="InterPro" id="IPR050553">
    <property type="entry name" value="Thioredoxin_ResA/DsbE_sf"/>
</dbReference>
<dbReference type="SUPFAM" id="SSF52833">
    <property type="entry name" value="Thioredoxin-like"/>
    <property type="match status" value="1"/>
</dbReference>
<comment type="subcellular location">
    <subcellularLocation>
        <location evidence="1">Cell envelope</location>
    </subcellularLocation>
</comment>
<evidence type="ECO:0000256" key="3">
    <source>
        <dbReference type="ARBA" id="ARBA00023157"/>
    </source>
</evidence>
<proteinExistence type="predicted"/>
<keyword evidence="7" id="KW-1185">Reference proteome</keyword>
<dbReference type="EMBL" id="JACATN010000006">
    <property type="protein sequence ID" value="MBT2163100.1"/>
    <property type="molecule type" value="Genomic_DNA"/>
</dbReference>
<dbReference type="InterPro" id="IPR036249">
    <property type="entry name" value="Thioredoxin-like_sf"/>
</dbReference>
<sequence>MFIQKHNISTPTTPHLQGHSIDLNTTILSIRKTIYFVLITLLATSCNSPAYISGKLEGAKKEGVKMYLLQPENLRDVAASFFGKVIDSTVVNPDGTFEFQNVPNTKEAVLLEIAIALPGKNPNYLQTDNQTKANFMPIVWQSGNPLKISSKVDTFQKSFSMEQPSEVNKALVALKDINQKAYQSYLAGKHWELEDGSQLMEKEHAILQYQTELINFADSTPYLMPALVATRWVSTANDYERVPEFLVRQCDTWKKKQPNHPWVKQLCKLSEPSNLPVLVGDVFPDFKLPMITKDTLSLKAQLGDKLTIIDLWASWCAPCRVENREILGPIWDTYHDKGLQIVAYGLESNEPAWKAAAERDGADHWPQASHLQGDDTPFLKRIRVKTIPANFILDDNGVVLAKNVHGEALVNWVKNYMKN</sequence>
<dbReference type="InterPro" id="IPR013766">
    <property type="entry name" value="Thioredoxin_domain"/>
</dbReference>
<comment type="caution">
    <text evidence="6">The sequence shown here is derived from an EMBL/GenBank/DDBJ whole genome shotgun (WGS) entry which is preliminary data.</text>
</comment>
<name>A0ABS5WIQ8_9FLAO</name>
<dbReference type="InterPro" id="IPR017937">
    <property type="entry name" value="Thioredoxin_CS"/>
</dbReference>
<dbReference type="InterPro" id="IPR013740">
    <property type="entry name" value="Redoxin"/>
</dbReference>
<evidence type="ECO:0000313" key="6">
    <source>
        <dbReference type="EMBL" id="MBT2163100.1"/>
    </source>
</evidence>
<feature type="domain" description="Thioredoxin" evidence="5">
    <location>
        <begin position="277"/>
        <end position="419"/>
    </location>
</feature>
<dbReference type="Pfam" id="PF08534">
    <property type="entry name" value="Redoxin"/>
    <property type="match status" value="1"/>
</dbReference>
<dbReference type="PANTHER" id="PTHR42852:SF6">
    <property type="entry name" value="THIOL:DISULFIDE INTERCHANGE PROTEIN DSBE"/>
    <property type="match status" value="1"/>
</dbReference>
<dbReference type="PANTHER" id="PTHR42852">
    <property type="entry name" value="THIOL:DISULFIDE INTERCHANGE PROTEIN DSBE"/>
    <property type="match status" value="1"/>
</dbReference>
<dbReference type="RefSeq" id="WP_214613076.1">
    <property type="nucleotide sequence ID" value="NZ_JACATN010000006.1"/>
</dbReference>
<dbReference type="CDD" id="cd02966">
    <property type="entry name" value="TlpA_like_family"/>
    <property type="match status" value="1"/>
</dbReference>
<organism evidence="6 7">
    <name type="scientific">Zobellia barbeyronii</name>
    <dbReference type="NCBI Taxonomy" id="2748009"/>
    <lineage>
        <taxon>Bacteria</taxon>
        <taxon>Pseudomonadati</taxon>
        <taxon>Bacteroidota</taxon>
        <taxon>Flavobacteriia</taxon>
        <taxon>Flavobacteriales</taxon>
        <taxon>Flavobacteriaceae</taxon>
        <taxon>Zobellia</taxon>
    </lineage>
</organism>
<evidence type="ECO:0000256" key="1">
    <source>
        <dbReference type="ARBA" id="ARBA00004196"/>
    </source>
</evidence>
<protein>
    <submittedName>
        <fullName evidence="6">TlpA family protein disulfide reductase</fullName>
    </submittedName>
</protein>
<gene>
    <name evidence="6" type="ORF">HW347_17655</name>
</gene>
<dbReference type="PROSITE" id="PS51352">
    <property type="entry name" value="THIOREDOXIN_2"/>
    <property type="match status" value="1"/>
</dbReference>
<evidence type="ECO:0000256" key="4">
    <source>
        <dbReference type="ARBA" id="ARBA00023284"/>
    </source>
</evidence>
<keyword evidence="4" id="KW-0676">Redox-active center</keyword>
<reference evidence="7" key="1">
    <citation type="submission" date="2023-07" db="EMBL/GenBank/DDBJ databases">
        <title>Zobellia barbeyronii sp. nov., a new marine flavobacterium, isolated from green and red algae.</title>
        <authorList>
            <person name="Nedashkovskaya O.I."/>
            <person name="Otstavnykh N."/>
            <person name="Zhukova N."/>
            <person name="Guzev K."/>
            <person name="Chausova V."/>
            <person name="Tekutyeva L."/>
            <person name="Mikhailov V."/>
            <person name="Isaeva M."/>
        </authorList>
    </citation>
    <scope>NUCLEOTIDE SEQUENCE [LARGE SCALE GENOMIC DNA]</scope>
    <source>
        <strain evidence="7">KMM 6746</strain>
    </source>
</reference>
<evidence type="ECO:0000256" key="2">
    <source>
        <dbReference type="ARBA" id="ARBA00022748"/>
    </source>
</evidence>
<accession>A0ABS5WIQ8</accession>
<keyword evidence="3" id="KW-1015">Disulfide bond</keyword>
<dbReference type="Gene3D" id="3.40.30.10">
    <property type="entry name" value="Glutaredoxin"/>
    <property type="match status" value="1"/>
</dbReference>
<evidence type="ECO:0000313" key="7">
    <source>
        <dbReference type="Proteomes" id="UP000740413"/>
    </source>
</evidence>
<evidence type="ECO:0000259" key="5">
    <source>
        <dbReference type="PROSITE" id="PS51352"/>
    </source>
</evidence>
<keyword evidence="2" id="KW-0201">Cytochrome c-type biogenesis</keyword>